<keyword evidence="11 16" id="KW-0472">Membrane</keyword>
<dbReference type="FunFam" id="2.10.25.10:FF:000472">
    <property type="entry name" value="Uncharacterized protein, isoform A"/>
    <property type="match status" value="1"/>
</dbReference>
<keyword evidence="8" id="KW-0832">Ubl conjugation</keyword>
<gene>
    <name evidence="22" type="ORF">Cadr_000010668</name>
</gene>
<dbReference type="PROSITE" id="PS50026">
    <property type="entry name" value="EGF_3"/>
    <property type="match status" value="6"/>
</dbReference>
<evidence type="ECO:0000313" key="22">
    <source>
        <dbReference type="EMBL" id="KAB1275543.1"/>
    </source>
</evidence>
<evidence type="ECO:0000256" key="9">
    <source>
        <dbReference type="ARBA" id="ARBA00022976"/>
    </source>
</evidence>
<name>A0A5N4DWI3_CAMDR</name>
<feature type="domain" description="EGF-like" evidence="20">
    <location>
        <begin position="338"/>
        <end position="374"/>
    </location>
</feature>
<keyword evidence="3 14" id="KW-0245">EGF-like domain</keyword>
<dbReference type="SMART" id="SM00179">
    <property type="entry name" value="EGF_CA"/>
    <property type="match status" value="6"/>
</dbReference>
<dbReference type="FunFam" id="2.10.25.140:FF:000001">
    <property type="entry name" value="Delta-like protein"/>
    <property type="match status" value="1"/>
</dbReference>
<feature type="disulfide bond" evidence="14">
    <location>
        <begin position="403"/>
        <end position="412"/>
    </location>
</feature>
<dbReference type="FunFam" id="2.10.25.10:FF:000012">
    <property type="entry name" value="Delta-like protein"/>
    <property type="match status" value="3"/>
</dbReference>
<evidence type="ECO:0000256" key="6">
    <source>
        <dbReference type="ARBA" id="ARBA00022737"/>
    </source>
</evidence>
<evidence type="ECO:0000259" key="21">
    <source>
        <dbReference type="PROSITE" id="PS51051"/>
    </source>
</evidence>
<dbReference type="InterPro" id="IPR018097">
    <property type="entry name" value="EGF_Ca-bd_CS"/>
</dbReference>
<feature type="transmembrane region" description="Helical" evidence="18">
    <location>
        <begin position="584"/>
        <end position="610"/>
    </location>
</feature>
<dbReference type="InterPro" id="IPR013032">
    <property type="entry name" value="EGF-like_CS"/>
</dbReference>
<evidence type="ECO:0000256" key="15">
    <source>
        <dbReference type="PROSITE-ProRule" id="PRU00377"/>
    </source>
</evidence>
<dbReference type="PANTHER" id="PTHR24049:SF30">
    <property type="match status" value="1"/>
</dbReference>
<feature type="compositionally biased region" description="Basic and acidic residues" evidence="17">
    <location>
        <begin position="724"/>
        <end position="742"/>
    </location>
</feature>
<dbReference type="SUPFAM" id="SSF57184">
    <property type="entry name" value="Growth factor receptor domain"/>
    <property type="match status" value="1"/>
</dbReference>
<keyword evidence="23" id="KW-1185">Reference proteome</keyword>
<dbReference type="PANTHER" id="PTHR24049">
    <property type="entry name" value="CRUMBS FAMILY MEMBER"/>
    <property type="match status" value="1"/>
</dbReference>
<protein>
    <recommendedName>
        <fullName evidence="16">Delta-like protein</fullName>
    </recommendedName>
</protein>
<dbReference type="Pfam" id="PF07657">
    <property type="entry name" value="MNNL"/>
    <property type="match status" value="1"/>
</dbReference>
<feature type="disulfide bond" evidence="14">
    <location>
        <begin position="547"/>
        <end position="556"/>
    </location>
</feature>
<keyword evidence="6 16" id="KW-0677">Repeat</keyword>
<organism evidence="22 23">
    <name type="scientific">Camelus dromedarius</name>
    <name type="common">Dromedary</name>
    <name type="synonym">Arabian camel</name>
    <dbReference type="NCBI Taxonomy" id="9838"/>
    <lineage>
        <taxon>Eukaryota</taxon>
        <taxon>Metazoa</taxon>
        <taxon>Chordata</taxon>
        <taxon>Craniata</taxon>
        <taxon>Vertebrata</taxon>
        <taxon>Euteleostomi</taxon>
        <taxon>Mammalia</taxon>
        <taxon>Eutheria</taxon>
        <taxon>Laurasiatheria</taxon>
        <taxon>Artiodactyla</taxon>
        <taxon>Tylopoda</taxon>
        <taxon>Camelidae</taxon>
        <taxon>Camelus</taxon>
    </lineage>
</organism>
<feature type="domain" description="EGF-like" evidence="20">
    <location>
        <begin position="445"/>
        <end position="481"/>
    </location>
</feature>
<comment type="caution">
    <text evidence="22">The sequence shown here is derived from an EMBL/GenBank/DDBJ whole genome shotgun (WGS) entry which is preliminary data.</text>
</comment>
<dbReference type="Gene3D" id="2.60.40.3510">
    <property type="match status" value="1"/>
</dbReference>
<keyword evidence="9" id="KW-0914">Notch signaling pathway</keyword>
<evidence type="ECO:0000256" key="10">
    <source>
        <dbReference type="ARBA" id="ARBA00022989"/>
    </source>
</evidence>
<keyword evidence="4 16" id="KW-0812">Transmembrane</keyword>
<dbReference type="GO" id="GO:0030154">
    <property type="term" value="P:cell differentiation"/>
    <property type="evidence" value="ECO:0007669"/>
    <property type="project" value="UniProtKB-KW"/>
</dbReference>
<dbReference type="GO" id="GO:0016020">
    <property type="term" value="C:membrane"/>
    <property type="evidence" value="ECO:0007669"/>
    <property type="project" value="UniProtKB-SubCell"/>
</dbReference>
<dbReference type="PROSITE" id="PS00022">
    <property type="entry name" value="EGF_1"/>
    <property type="match status" value="8"/>
</dbReference>
<dbReference type="InterPro" id="IPR011651">
    <property type="entry name" value="Notch_ligand_N"/>
</dbReference>
<dbReference type="Pfam" id="PF12661">
    <property type="entry name" value="hEGF"/>
    <property type="match status" value="3"/>
</dbReference>
<feature type="region of interest" description="Disordered" evidence="17">
    <location>
        <begin position="687"/>
        <end position="745"/>
    </location>
</feature>
<feature type="disulfide bond" evidence="15">
    <location>
        <begin position="202"/>
        <end position="214"/>
    </location>
</feature>
<feature type="disulfide bond" evidence="14">
    <location>
        <begin position="509"/>
        <end position="518"/>
    </location>
</feature>
<dbReference type="EMBL" id="JWIN03000008">
    <property type="protein sequence ID" value="KAB1275543.1"/>
    <property type="molecule type" value="Genomic_DNA"/>
</dbReference>
<dbReference type="PROSITE" id="PS51051">
    <property type="entry name" value="DSL"/>
    <property type="match status" value="1"/>
</dbReference>
<dbReference type="InterPro" id="IPR000742">
    <property type="entry name" value="EGF"/>
</dbReference>
<evidence type="ECO:0000256" key="7">
    <source>
        <dbReference type="ARBA" id="ARBA00022782"/>
    </source>
</evidence>
<feature type="disulfide bond" evidence="14">
    <location>
        <begin position="471"/>
        <end position="480"/>
    </location>
</feature>
<comment type="caution">
    <text evidence="14">Lacks conserved residue(s) required for the propagation of feature annotation.</text>
</comment>
<feature type="domain" description="DSL" evidence="21">
    <location>
        <begin position="187"/>
        <end position="231"/>
    </location>
</feature>
<comment type="subcellular location">
    <subcellularLocation>
        <location evidence="1 16">Membrane</location>
        <topology evidence="1 16">Single-pass type I membrane protein</topology>
    </subcellularLocation>
</comment>
<evidence type="ECO:0000256" key="1">
    <source>
        <dbReference type="ARBA" id="ARBA00004479"/>
    </source>
</evidence>
<dbReference type="InterPro" id="IPR000152">
    <property type="entry name" value="EGF-type_Asp/Asn_hydroxyl_site"/>
</dbReference>
<dbReference type="FunFam" id="2.10.25.10:FF:000064">
    <property type="entry name" value="Delta-like protein"/>
    <property type="match status" value="1"/>
</dbReference>
<evidence type="ECO:0000256" key="4">
    <source>
        <dbReference type="ARBA" id="ARBA00022692"/>
    </source>
</evidence>
<dbReference type="SUPFAM" id="SSF57196">
    <property type="entry name" value="EGF/Laminin"/>
    <property type="match status" value="4"/>
</dbReference>
<dbReference type="SMART" id="SM00051">
    <property type="entry name" value="DSL"/>
    <property type="match status" value="1"/>
</dbReference>
<dbReference type="GO" id="GO:0007219">
    <property type="term" value="P:Notch signaling pathway"/>
    <property type="evidence" value="ECO:0007669"/>
    <property type="project" value="UniProtKB-KW"/>
</dbReference>
<proteinExistence type="predicted"/>
<feature type="domain" description="EGF-like" evidence="20">
    <location>
        <begin position="483"/>
        <end position="519"/>
    </location>
</feature>
<reference evidence="22 23" key="1">
    <citation type="journal article" date="2019" name="Mol. Ecol. Resour.">
        <title>Improving Illumina assemblies with Hi-C and long reads: an example with the North African dromedary.</title>
        <authorList>
            <person name="Elbers J.P."/>
            <person name="Rogers M.F."/>
            <person name="Perelman P.L."/>
            <person name="Proskuryakova A.A."/>
            <person name="Serdyukova N.A."/>
            <person name="Johnson W.E."/>
            <person name="Horin P."/>
            <person name="Corander J."/>
            <person name="Murphy D."/>
            <person name="Burger P.A."/>
        </authorList>
    </citation>
    <scope>NUCLEOTIDE SEQUENCE [LARGE SCALE GENOMIC DNA]</scope>
    <source>
        <strain evidence="22">Drom800</strain>
        <tissue evidence="22">Blood</tissue>
    </source>
</reference>
<dbReference type="PROSITE" id="PS01187">
    <property type="entry name" value="EGF_CA"/>
    <property type="match status" value="2"/>
</dbReference>
<dbReference type="Pfam" id="PF01414">
    <property type="entry name" value="DSL"/>
    <property type="match status" value="1"/>
</dbReference>
<evidence type="ECO:0000256" key="17">
    <source>
        <dbReference type="SAM" id="MobiDB-lite"/>
    </source>
</evidence>
<evidence type="ECO:0000256" key="12">
    <source>
        <dbReference type="ARBA" id="ARBA00023157"/>
    </source>
</evidence>
<keyword evidence="7" id="KW-0221">Differentiation</keyword>
<dbReference type="Gene3D" id="2.10.25.10">
    <property type="entry name" value="Laminin"/>
    <property type="match status" value="7"/>
</dbReference>
<evidence type="ECO:0000256" key="8">
    <source>
        <dbReference type="ARBA" id="ARBA00022843"/>
    </source>
</evidence>
<sequence length="774" mass="83271">MGRRCALALAVLSALLCQVWSSGVFELKLQEFVNKKGLLGNRNCCRGGAGPPPCACRTFFRVCLKHYQASVSPEPPCTYGSAVTPVLGIDSFSLPDGAGADPAFSNPIRFPFGFTWPGTFSLIIEALHTDSPDDLATVRANQAPPPTENPERLISRLATQRHLTVGEEWSQDQHSSGRTDLKYSYRFVCDEHYYGEGCSVFCRPRDDAFGHFTCGERGEKVCNPGWKGQYCTEPICLPGCDEQHGFCDKPGECKCRVGWQGRYCDQCIRYPGCLHGTCQQPWQCNCQEGWGGLFCNQDLNYCTHHKPCRNGATCSNTGQGSYTCSCRPGYTGANCETEVDECSTSPCRNGGSCTDLENSYSCTCPPGFYGQICELSAMACADGPCFNGGRCSDNPEGGYTCRCPLGFSGFNCEKKMDSCSSSPCPNVTTSSRLVCDAANASGHLLGDKPLPVSRVPGAQCVDLGDTYLCRCQAGFSGRHCDDNVDDCASSPCANGGTCHDGVNEYSCTCPPGYTGRNCSAPISRCEHAPCHNGATCHERALRYLCECARGYGGPNCQFLLPEPPLGPVVVDLTEKYVEGQAGPFPWVAVCAGVVLVLMLLLGCAAAVVCVRLRLQKRRPPADPCRGETETMNNLANCQREKDISVSVIGATQIKNTNKKVDFHAEPGVEKSSLKALDPAVGCNLLQDPRGATATRDPHSKRDAKCPPQGSVGEEKGTPTLRGGEASERKRPDSVHSTSKDTKYQSVYVISEEKDECVIATEVSAQLAAWVGTGA</sequence>
<feature type="disulfide bond" evidence="14">
    <location>
        <begin position="326"/>
        <end position="335"/>
    </location>
</feature>
<feature type="disulfide bond" evidence="15">
    <location>
        <begin position="222"/>
        <end position="231"/>
    </location>
</feature>
<keyword evidence="13" id="KW-0325">Glycoprotein</keyword>
<keyword evidence="5 16" id="KW-0732">Signal</keyword>
<dbReference type="PROSITE" id="PS01186">
    <property type="entry name" value="EGF_2"/>
    <property type="match status" value="7"/>
</dbReference>
<evidence type="ECO:0000256" key="13">
    <source>
        <dbReference type="ARBA" id="ARBA00023180"/>
    </source>
</evidence>
<dbReference type="Gene3D" id="2.10.25.140">
    <property type="match status" value="1"/>
</dbReference>
<evidence type="ECO:0000256" key="18">
    <source>
        <dbReference type="SAM" id="Phobius"/>
    </source>
</evidence>
<dbReference type="PRINTS" id="PR00010">
    <property type="entry name" value="EGFBLOOD"/>
</dbReference>
<dbReference type="Pfam" id="PF00008">
    <property type="entry name" value="EGF"/>
    <property type="match status" value="3"/>
</dbReference>
<feature type="compositionally biased region" description="Basic and acidic residues" evidence="17">
    <location>
        <begin position="695"/>
        <end position="704"/>
    </location>
</feature>
<dbReference type="FunFam" id="2.10.25.10:FF:000018">
    <property type="entry name" value="Delta-like 1"/>
    <property type="match status" value="1"/>
</dbReference>
<evidence type="ECO:0000256" key="5">
    <source>
        <dbReference type="ARBA" id="ARBA00022729"/>
    </source>
</evidence>
<keyword evidence="12 14" id="KW-1015">Disulfide bond</keyword>
<evidence type="ECO:0000259" key="20">
    <source>
        <dbReference type="PROSITE" id="PS50026"/>
    </source>
</evidence>
<accession>A0A5N4DWI3</accession>
<dbReference type="Proteomes" id="UP000299084">
    <property type="component" value="Unassembled WGS sequence"/>
</dbReference>
<evidence type="ECO:0000256" key="2">
    <source>
        <dbReference type="ARBA" id="ARBA00022473"/>
    </source>
</evidence>
<feature type="signal peptide" evidence="19">
    <location>
        <begin position="1"/>
        <end position="21"/>
    </location>
</feature>
<dbReference type="InterPro" id="IPR051022">
    <property type="entry name" value="Notch_Cell-Fate_Det"/>
</dbReference>
<feature type="domain" description="EGF-like" evidence="20">
    <location>
        <begin position="376"/>
        <end position="413"/>
    </location>
</feature>
<feature type="chain" id="PRO_5024342593" description="Delta-like protein" evidence="19">
    <location>
        <begin position="22"/>
        <end position="774"/>
    </location>
</feature>
<keyword evidence="10 16" id="KW-1133">Transmembrane helix</keyword>
<evidence type="ECO:0000313" key="23">
    <source>
        <dbReference type="Proteomes" id="UP000299084"/>
    </source>
</evidence>
<feature type="disulfide bond" evidence="14">
    <location>
        <begin position="364"/>
        <end position="373"/>
    </location>
</feature>
<evidence type="ECO:0000256" key="14">
    <source>
        <dbReference type="PROSITE-ProRule" id="PRU00076"/>
    </source>
</evidence>
<dbReference type="InterPro" id="IPR009030">
    <property type="entry name" value="Growth_fac_rcpt_cys_sf"/>
</dbReference>
<evidence type="ECO:0000256" key="19">
    <source>
        <dbReference type="SAM" id="SignalP"/>
    </source>
</evidence>
<dbReference type="AlphaFoldDB" id="A0A5N4DWI3"/>
<dbReference type="STRING" id="9838.ENSCDRP00005026931"/>
<keyword evidence="2 16" id="KW-0217">Developmental protein</keyword>
<evidence type="ECO:0000256" key="16">
    <source>
        <dbReference type="RuleBase" id="RU280815"/>
    </source>
</evidence>
<evidence type="ECO:0000256" key="11">
    <source>
        <dbReference type="ARBA" id="ARBA00023136"/>
    </source>
</evidence>
<dbReference type="FunFam" id="2.60.40.3510:FF:000002">
    <property type="entry name" value="Delta-like protein"/>
    <property type="match status" value="1"/>
</dbReference>
<dbReference type="SMART" id="SM00181">
    <property type="entry name" value="EGF"/>
    <property type="match status" value="8"/>
</dbReference>
<evidence type="ECO:0000256" key="3">
    <source>
        <dbReference type="ARBA" id="ARBA00022536"/>
    </source>
</evidence>
<comment type="function">
    <text evidence="16">Putative Notch ligand involved in the mediation of Notch signaling.</text>
</comment>
<dbReference type="InterPro" id="IPR001774">
    <property type="entry name" value="DSL"/>
</dbReference>
<feature type="disulfide bond" evidence="15">
    <location>
        <begin position="189"/>
        <end position="198"/>
    </location>
</feature>
<feature type="domain" description="EGF-like" evidence="20">
    <location>
        <begin position="521"/>
        <end position="557"/>
    </location>
</feature>
<feature type="domain" description="EGF-like" evidence="20">
    <location>
        <begin position="298"/>
        <end position="336"/>
    </location>
</feature>
<dbReference type="GO" id="GO:0005509">
    <property type="term" value="F:calcium ion binding"/>
    <property type="evidence" value="ECO:0007669"/>
    <property type="project" value="InterPro"/>
</dbReference>
<dbReference type="PROSITE" id="PS00010">
    <property type="entry name" value="ASX_HYDROXYL"/>
    <property type="match status" value="3"/>
</dbReference>
<dbReference type="Pfam" id="PF21700">
    <property type="entry name" value="EGF_DL_JAG"/>
    <property type="match status" value="1"/>
</dbReference>
<dbReference type="CDD" id="cd00054">
    <property type="entry name" value="EGF_CA"/>
    <property type="match status" value="5"/>
</dbReference>
<dbReference type="InterPro" id="IPR001881">
    <property type="entry name" value="EGF-like_Ca-bd_dom"/>
</dbReference>